<protein>
    <submittedName>
        <fullName evidence="1">Uncharacterized protein</fullName>
    </submittedName>
</protein>
<comment type="caution">
    <text evidence="1">The sequence shown here is derived from an EMBL/GenBank/DDBJ whole genome shotgun (WGS) entry which is preliminary data.</text>
</comment>
<dbReference type="Proteomes" id="UP000216624">
    <property type="component" value="Unassembled WGS sequence"/>
</dbReference>
<evidence type="ECO:0000313" key="2">
    <source>
        <dbReference type="Proteomes" id="UP000216624"/>
    </source>
</evidence>
<reference evidence="1" key="1">
    <citation type="submission" date="2017-08" db="EMBL/GenBank/DDBJ databases">
        <authorList>
            <person name="de Groot N.N."/>
        </authorList>
    </citation>
    <scope>NUCLEOTIDE SEQUENCE [LARGE SCALE GENOMIC DNA]</scope>
    <source>
        <strain evidence="1">PX439</strain>
    </source>
</reference>
<dbReference type="KEGG" id="crq:GCK72_024881"/>
<dbReference type="GO" id="GO:0016020">
    <property type="term" value="C:membrane"/>
    <property type="evidence" value="ECO:0007669"/>
    <property type="project" value="UniProtKB-SubCell"/>
</dbReference>
<dbReference type="InterPro" id="IPR013783">
    <property type="entry name" value="Ig-like_fold"/>
</dbReference>
<dbReference type="STRING" id="31234.E3LC94"/>
<sequence>MNWFDFYATTSFLNMLTRFNANFFPSKYADFTDLSQQFMSGADEDALPVFLNTTELQFRLSEKSQAKLFTLYNPFGHPITYKILCTATRNYTVNETSGTLQAKCCQDIVVRCIQRLPVGNVDKLKIEICKKGAPTSSGSCVLNLLTISNNTPDPEERFERMAQSNRMSTSTSSERGNDRNQSNMWICLVVGLCCAIALFCPTSGEAESKSSSVPPILHMSSQQKLVASYILGIVSVLILRPM</sequence>
<keyword evidence="2" id="KW-1185">Reference proteome</keyword>
<dbReference type="SUPFAM" id="SSF49354">
    <property type="entry name" value="PapD-like"/>
    <property type="match status" value="1"/>
</dbReference>
<dbReference type="InterPro" id="IPR039283">
    <property type="entry name" value="MOSPD1/3"/>
</dbReference>
<dbReference type="EMBL" id="NMWX01000001">
    <property type="protein sequence ID" value="OZG05913.1"/>
    <property type="molecule type" value="Genomic_DNA"/>
</dbReference>
<gene>
    <name evidence="1" type="ORF">FL82_01343</name>
</gene>
<dbReference type="Pfam" id="PF00635">
    <property type="entry name" value="Motile_Sperm"/>
    <property type="match status" value="1"/>
</dbReference>
<evidence type="ECO:0000313" key="1">
    <source>
        <dbReference type="EMBL" id="OZG05913.1"/>
    </source>
</evidence>
<accession>A0A261B703</accession>
<dbReference type="eggNOG" id="KOG0439">
    <property type="taxonomic scope" value="Eukaryota"/>
</dbReference>
<dbReference type="GO" id="GO:0005737">
    <property type="term" value="C:cytoplasm"/>
    <property type="evidence" value="ECO:0007669"/>
    <property type="project" value="TreeGrafter"/>
</dbReference>
<dbReference type="CTD" id="9822253"/>
<dbReference type="OrthoDB" id="10022288at2759"/>
<dbReference type="InterPro" id="IPR008962">
    <property type="entry name" value="PapD-like_sf"/>
</dbReference>
<name>A0A261B703_CAERE</name>
<organism evidence="1 2">
    <name type="scientific">Caenorhabditis remanei</name>
    <name type="common">Caenorhabditis vulgaris</name>
    <dbReference type="NCBI Taxonomy" id="31234"/>
    <lineage>
        <taxon>Eukaryota</taxon>
        <taxon>Metazoa</taxon>
        <taxon>Ecdysozoa</taxon>
        <taxon>Nematoda</taxon>
        <taxon>Chromadorea</taxon>
        <taxon>Rhabditida</taxon>
        <taxon>Rhabditina</taxon>
        <taxon>Rhabditomorpha</taxon>
        <taxon>Rhabditoidea</taxon>
        <taxon>Rhabditidae</taxon>
        <taxon>Peloderinae</taxon>
        <taxon>Caenorhabditis</taxon>
    </lineage>
</organism>
<proteinExistence type="predicted"/>
<dbReference type="PANTHER" id="PTHR34441:SF1">
    <property type="entry name" value="MOTILE SPERM DOMAIN-CONTAINING 1"/>
    <property type="match status" value="1"/>
</dbReference>
<dbReference type="PANTHER" id="PTHR34441">
    <property type="entry name" value="MOTILE SPERM DOMAIN-CONTAINING PROTEIN 1"/>
    <property type="match status" value="1"/>
</dbReference>
<dbReference type="InterPro" id="IPR000535">
    <property type="entry name" value="MSP_dom"/>
</dbReference>
<dbReference type="Gene3D" id="2.60.40.10">
    <property type="entry name" value="Immunoglobulins"/>
    <property type="match status" value="1"/>
</dbReference>
<dbReference type="OMA" id="VYNPYEF"/>
<dbReference type="HOGENOM" id="CLU_088040_0_0_1"/>
<feature type="non-terminal residue" evidence="1">
    <location>
        <position position="1"/>
    </location>
</feature>